<dbReference type="EMBL" id="CABVHF010000064">
    <property type="protein sequence ID" value="VVN33400.1"/>
    <property type="molecule type" value="Genomic_DNA"/>
</dbReference>
<reference evidence="1 3" key="1">
    <citation type="submission" date="2019-09" db="EMBL/GenBank/DDBJ databases">
        <authorList>
            <person name="Chandra G."/>
            <person name="Truman W A."/>
        </authorList>
    </citation>
    <scope>NUCLEOTIDE SEQUENCE [LARGE SCALE GENOMIC DNA]</scope>
    <source>
        <strain evidence="1">PS631</strain>
    </source>
</reference>
<protein>
    <submittedName>
        <fullName evidence="1">Uncharacterized protein</fullName>
    </submittedName>
</protein>
<dbReference type="AlphaFoldDB" id="A0A5E6WX55"/>
<organism evidence="1 3">
    <name type="scientific">Pseudomonas fluorescens</name>
    <dbReference type="NCBI Taxonomy" id="294"/>
    <lineage>
        <taxon>Bacteria</taxon>
        <taxon>Pseudomonadati</taxon>
        <taxon>Pseudomonadota</taxon>
        <taxon>Gammaproteobacteria</taxon>
        <taxon>Pseudomonadales</taxon>
        <taxon>Pseudomonadaceae</taxon>
        <taxon>Pseudomonas</taxon>
    </lineage>
</organism>
<dbReference type="EMBL" id="CABVHF010000060">
    <property type="protein sequence ID" value="VVN33310.1"/>
    <property type="molecule type" value="Genomic_DNA"/>
</dbReference>
<evidence type="ECO:0000313" key="2">
    <source>
        <dbReference type="EMBL" id="VVN33400.1"/>
    </source>
</evidence>
<dbReference type="Proteomes" id="UP000399692">
    <property type="component" value="Unassembled WGS sequence"/>
</dbReference>
<accession>A0A5E6WX55</accession>
<evidence type="ECO:0000313" key="1">
    <source>
        <dbReference type="EMBL" id="VVN33310.1"/>
    </source>
</evidence>
<name>A0A5E6WX55_PSEFL</name>
<gene>
    <name evidence="1" type="ORF">PS631_05039</name>
    <name evidence="2" type="ORF">PS631_05049</name>
</gene>
<evidence type="ECO:0000313" key="3">
    <source>
        <dbReference type="Proteomes" id="UP000399692"/>
    </source>
</evidence>
<sequence>MAAAHVEHATYIAFARDHFTDALLVHQLQLGVAIAFPQAFLRFQVGHLLGRDGREYAAVLEVALDVVLGYALADDSPAFEGHRAQQFCFARANSAFDHVDVTAVAVDDLATVAAGCTKANLGSFDDGNLEAVLQ</sequence>
<proteinExistence type="predicted"/>